<dbReference type="Pfam" id="PF01266">
    <property type="entry name" value="DAO"/>
    <property type="match status" value="1"/>
</dbReference>
<accession>A0A4S4EIK7</accession>
<dbReference type="InterPro" id="IPR002938">
    <property type="entry name" value="FAD-bd"/>
</dbReference>
<evidence type="ECO:0000313" key="9">
    <source>
        <dbReference type="Proteomes" id="UP000306102"/>
    </source>
</evidence>
<dbReference type="InterPro" id="IPR006076">
    <property type="entry name" value="FAD-dep_OxRdtase"/>
</dbReference>
<dbReference type="AlphaFoldDB" id="A0A4S4EIK7"/>
<dbReference type="GO" id="GO:0004497">
    <property type="term" value="F:monooxygenase activity"/>
    <property type="evidence" value="ECO:0007669"/>
    <property type="project" value="UniProtKB-KW"/>
</dbReference>
<protein>
    <recommendedName>
        <fullName evidence="10">FAD-binding domain-containing protein</fullName>
    </recommendedName>
</protein>
<sequence>MDEQFQLRKQRDLDPLSIFYRSQVHSQREREREMDGRELKAEEEEEEEEEEHEIVIVGGGICGLATALALHRKGVRSVVLERSETLRATGAAIGILTNGWLALHQLGLASLLRQSSLPFQRCKDWASFLSKSRPEGAIYGCDFDDSKPVMLLDFALDEESNQRAYHPRGHGFKTHKVQTFQTLRPLEVCLVVNFRAPGFSRDKLSGPLIHQVLIGCDGTNSVVADFLELKPPKAFPLSAVRGLTKYPSGHAFAHEFVRMRRNNIMVGRVPIDDKSVHWMVGQQSTPKDARALQNPDLIRQSTLPSIDGFPPEIQQMIEDSDVESLSLTRLRYRAPWDLLLGKFRKGTVTVAGDAMHAMGPFLGQGGSAGLEDAIVLARCLYQKLSEVDQIQSRSQMMMHKVGEAMDQYVKERRMRVVRLSMQTYLTGLLVGPSSMLVKLASIVLMVIFFRKQNDHSRYDCGPL</sequence>
<evidence type="ECO:0000313" key="8">
    <source>
        <dbReference type="EMBL" id="THG16358.1"/>
    </source>
</evidence>
<proteinExistence type="inferred from homology"/>
<keyword evidence="9" id="KW-1185">Reference proteome</keyword>
<dbReference type="PANTHER" id="PTHR45934">
    <property type="entry name" value="FAD/NAD(P)-BINDING OXIDOREDUCTASE FAMILY PROTEIN"/>
    <property type="match status" value="1"/>
</dbReference>
<evidence type="ECO:0000256" key="4">
    <source>
        <dbReference type="SAM" id="MobiDB-lite"/>
    </source>
</evidence>
<dbReference type="STRING" id="542762.A0A4S4EIK7"/>
<dbReference type="SUPFAM" id="SSF51905">
    <property type="entry name" value="FAD/NAD(P)-binding domain"/>
    <property type="match status" value="1"/>
</dbReference>
<comment type="similarity">
    <text evidence="3">Belongs to the 3-hydroxybenzoate 6-hydroxylase family.</text>
</comment>
<evidence type="ECO:0000256" key="1">
    <source>
        <dbReference type="ARBA" id="ARBA00023002"/>
    </source>
</evidence>
<feature type="compositionally biased region" description="Basic and acidic residues" evidence="4">
    <location>
        <begin position="26"/>
        <end position="40"/>
    </location>
</feature>
<keyword evidence="1" id="KW-0560">Oxidoreductase</keyword>
<feature type="region of interest" description="Disordered" evidence="4">
    <location>
        <begin position="24"/>
        <end position="50"/>
    </location>
</feature>
<evidence type="ECO:0000259" key="6">
    <source>
        <dbReference type="Pfam" id="PF01266"/>
    </source>
</evidence>
<dbReference type="EMBL" id="SDRB02004107">
    <property type="protein sequence ID" value="THG16358.1"/>
    <property type="molecule type" value="Genomic_DNA"/>
</dbReference>
<dbReference type="PANTHER" id="PTHR45934:SF2">
    <property type="entry name" value="MONOOXYGENASE 1"/>
    <property type="match status" value="1"/>
</dbReference>
<feature type="domain" description="FAD dependent oxidoreductase" evidence="6">
    <location>
        <begin position="54"/>
        <end position="114"/>
    </location>
</feature>
<dbReference type="Pfam" id="PF01494">
    <property type="entry name" value="FAD_binding_3"/>
    <property type="match status" value="1"/>
</dbReference>
<feature type="domain" description="FAD-binding" evidence="7">
    <location>
        <begin position="213"/>
        <end position="385"/>
    </location>
</feature>
<keyword evidence="2" id="KW-0503">Monooxygenase</keyword>
<evidence type="ECO:0000259" key="7">
    <source>
        <dbReference type="Pfam" id="PF01494"/>
    </source>
</evidence>
<dbReference type="Gene3D" id="3.50.50.60">
    <property type="entry name" value="FAD/NAD(P)-binding domain"/>
    <property type="match status" value="2"/>
</dbReference>
<gene>
    <name evidence="8" type="ORF">TEA_019153</name>
</gene>
<dbReference type="InterPro" id="IPR044560">
    <property type="entry name" value="MOase"/>
</dbReference>
<evidence type="ECO:0008006" key="10">
    <source>
        <dbReference type="Google" id="ProtNLM"/>
    </source>
</evidence>
<comment type="caution">
    <text evidence="8">The sequence shown here is derived from an EMBL/GenBank/DDBJ whole genome shotgun (WGS) entry which is preliminary data.</text>
</comment>
<evidence type="ECO:0000256" key="3">
    <source>
        <dbReference type="ARBA" id="ARBA00024018"/>
    </source>
</evidence>
<dbReference type="InterPro" id="IPR036188">
    <property type="entry name" value="FAD/NAD-bd_sf"/>
</dbReference>
<dbReference type="GO" id="GO:0071949">
    <property type="term" value="F:FAD binding"/>
    <property type="evidence" value="ECO:0007669"/>
    <property type="project" value="InterPro"/>
</dbReference>
<evidence type="ECO:0000256" key="5">
    <source>
        <dbReference type="SAM" id="Phobius"/>
    </source>
</evidence>
<evidence type="ECO:0000256" key="2">
    <source>
        <dbReference type="ARBA" id="ARBA00023033"/>
    </source>
</evidence>
<keyword evidence="5" id="KW-0812">Transmembrane</keyword>
<name>A0A4S4EIK7_CAMSN</name>
<keyword evidence="5" id="KW-0472">Membrane</keyword>
<feature type="transmembrane region" description="Helical" evidence="5">
    <location>
        <begin position="424"/>
        <end position="449"/>
    </location>
</feature>
<organism evidence="8 9">
    <name type="scientific">Camellia sinensis var. sinensis</name>
    <name type="common">China tea</name>
    <dbReference type="NCBI Taxonomy" id="542762"/>
    <lineage>
        <taxon>Eukaryota</taxon>
        <taxon>Viridiplantae</taxon>
        <taxon>Streptophyta</taxon>
        <taxon>Embryophyta</taxon>
        <taxon>Tracheophyta</taxon>
        <taxon>Spermatophyta</taxon>
        <taxon>Magnoliopsida</taxon>
        <taxon>eudicotyledons</taxon>
        <taxon>Gunneridae</taxon>
        <taxon>Pentapetalae</taxon>
        <taxon>asterids</taxon>
        <taxon>Ericales</taxon>
        <taxon>Theaceae</taxon>
        <taxon>Camellia</taxon>
    </lineage>
</organism>
<dbReference type="PRINTS" id="PR00420">
    <property type="entry name" value="RNGMNOXGNASE"/>
</dbReference>
<feature type="compositionally biased region" description="Acidic residues" evidence="4">
    <location>
        <begin position="41"/>
        <end position="50"/>
    </location>
</feature>
<keyword evidence="5" id="KW-1133">Transmembrane helix</keyword>
<dbReference type="Proteomes" id="UP000306102">
    <property type="component" value="Unassembled WGS sequence"/>
</dbReference>
<reference evidence="8 9" key="1">
    <citation type="journal article" date="2018" name="Proc. Natl. Acad. Sci. U.S.A.">
        <title>Draft genome sequence of Camellia sinensis var. sinensis provides insights into the evolution of the tea genome and tea quality.</title>
        <authorList>
            <person name="Wei C."/>
            <person name="Yang H."/>
            <person name="Wang S."/>
            <person name="Zhao J."/>
            <person name="Liu C."/>
            <person name="Gao L."/>
            <person name="Xia E."/>
            <person name="Lu Y."/>
            <person name="Tai Y."/>
            <person name="She G."/>
            <person name="Sun J."/>
            <person name="Cao H."/>
            <person name="Tong W."/>
            <person name="Gao Q."/>
            <person name="Li Y."/>
            <person name="Deng W."/>
            <person name="Jiang X."/>
            <person name="Wang W."/>
            <person name="Chen Q."/>
            <person name="Zhang S."/>
            <person name="Li H."/>
            <person name="Wu J."/>
            <person name="Wang P."/>
            <person name="Li P."/>
            <person name="Shi C."/>
            <person name="Zheng F."/>
            <person name="Jian J."/>
            <person name="Huang B."/>
            <person name="Shan D."/>
            <person name="Shi M."/>
            <person name="Fang C."/>
            <person name="Yue Y."/>
            <person name="Li F."/>
            <person name="Li D."/>
            <person name="Wei S."/>
            <person name="Han B."/>
            <person name="Jiang C."/>
            <person name="Yin Y."/>
            <person name="Xia T."/>
            <person name="Zhang Z."/>
            <person name="Bennetzen J.L."/>
            <person name="Zhao S."/>
            <person name="Wan X."/>
        </authorList>
    </citation>
    <scope>NUCLEOTIDE SEQUENCE [LARGE SCALE GENOMIC DNA]</scope>
    <source>
        <strain evidence="9">cv. Shuchazao</strain>
        <tissue evidence="8">Leaf</tissue>
    </source>
</reference>